<dbReference type="Pfam" id="PF02666">
    <property type="entry name" value="PS_Dcarbxylase"/>
    <property type="match status" value="1"/>
</dbReference>
<evidence type="ECO:0000256" key="11">
    <source>
        <dbReference type="ARBA" id="ARBA00024326"/>
    </source>
</evidence>
<evidence type="ECO:0000313" key="14">
    <source>
        <dbReference type="Proteomes" id="UP000008909"/>
    </source>
</evidence>
<dbReference type="InterPro" id="IPR001969">
    <property type="entry name" value="Aspartic_peptidase_AS"/>
</dbReference>
<keyword evidence="5" id="KW-0210">Decarboxylase</keyword>
<evidence type="ECO:0000256" key="7">
    <source>
        <dbReference type="ARBA" id="ARBA00023209"/>
    </source>
</evidence>
<evidence type="ECO:0000256" key="12">
    <source>
        <dbReference type="ARBA" id="ARBA00045136"/>
    </source>
</evidence>
<evidence type="ECO:0000256" key="8">
    <source>
        <dbReference type="ARBA" id="ARBA00023239"/>
    </source>
</evidence>
<reference key="2">
    <citation type="submission" date="2011-10" db="EMBL/GenBank/DDBJ databases">
        <title>The genome and transcriptome sequence of Clonorchis sinensis provide insights into the carcinogenic liver fluke.</title>
        <authorList>
            <person name="Wang X."/>
            <person name="Huang Y."/>
            <person name="Chen W."/>
            <person name="Liu H."/>
            <person name="Guo L."/>
            <person name="Chen Y."/>
            <person name="Luo F."/>
            <person name="Zhou W."/>
            <person name="Sun J."/>
            <person name="Mao Q."/>
            <person name="Liang P."/>
            <person name="Zhou C."/>
            <person name="Tian Y."/>
            <person name="Men J."/>
            <person name="Lv X."/>
            <person name="Huang L."/>
            <person name="Zhou J."/>
            <person name="Hu Y."/>
            <person name="Li R."/>
            <person name="Zhang F."/>
            <person name="Lei H."/>
            <person name="Li X."/>
            <person name="Hu X."/>
            <person name="Liang C."/>
            <person name="Xu J."/>
            <person name="Wu Z."/>
            <person name="Yu X."/>
        </authorList>
    </citation>
    <scope>NUCLEOTIDE SEQUENCE</scope>
    <source>
        <strain>Henan</strain>
    </source>
</reference>
<reference evidence="13" key="1">
    <citation type="journal article" date="2011" name="Genome Biol.">
        <title>The draft genome of the carcinogenic human liver fluke Clonorchis sinensis.</title>
        <authorList>
            <person name="Wang X."/>
            <person name="Chen W."/>
            <person name="Huang Y."/>
            <person name="Sun J."/>
            <person name="Men J."/>
            <person name="Liu H."/>
            <person name="Luo F."/>
            <person name="Guo L."/>
            <person name="Lv X."/>
            <person name="Deng C."/>
            <person name="Zhou C."/>
            <person name="Fan Y."/>
            <person name="Li X."/>
            <person name="Huang L."/>
            <person name="Hu Y."/>
            <person name="Liang C."/>
            <person name="Hu X."/>
            <person name="Xu J."/>
            <person name="Yu X."/>
        </authorList>
    </citation>
    <scope>NUCLEOTIDE SEQUENCE [LARGE SCALE GENOMIC DNA]</scope>
    <source>
        <strain evidence="13">Henan</strain>
    </source>
</reference>
<keyword evidence="14" id="KW-1185">Reference proteome</keyword>
<comment type="pathway">
    <text evidence="2">Lipid metabolism.</text>
</comment>
<dbReference type="GO" id="GO:0006646">
    <property type="term" value="P:phosphatidylethanolamine biosynthetic process"/>
    <property type="evidence" value="ECO:0007669"/>
    <property type="project" value="UniProtKB-UniPathway"/>
</dbReference>
<evidence type="ECO:0000256" key="10">
    <source>
        <dbReference type="ARBA" id="ARBA00023317"/>
    </source>
</evidence>
<dbReference type="AlphaFoldDB" id="G7Y6R8"/>
<keyword evidence="4" id="KW-0444">Lipid biosynthesis</keyword>
<dbReference type="Proteomes" id="UP000008909">
    <property type="component" value="Unassembled WGS sequence"/>
</dbReference>
<dbReference type="InterPro" id="IPR003817">
    <property type="entry name" value="PS_Dcarbxylase"/>
</dbReference>
<dbReference type="PANTHER" id="PTHR10067:SF6">
    <property type="entry name" value="PHOSPHATIDYLSERINE DECARBOXYLASE PROENZYME, MITOCHONDRIAL"/>
    <property type="match status" value="1"/>
</dbReference>
<dbReference type="PROSITE" id="PS00141">
    <property type="entry name" value="ASP_PROTEASE"/>
    <property type="match status" value="1"/>
</dbReference>
<dbReference type="EC" id="4.1.1.65" evidence="3"/>
<dbReference type="GO" id="GO:0006508">
    <property type="term" value="P:proteolysis"/>
    <property type="evidence" value="ECO:0007669"/>
    <property type="project" value="InterPro"/>
</dbReference>
<dbReference type="EMBL" id="DF142901">
    <property type="protein sequence ID" value="GAA48653.1"/>
    <property type="molecule type" value="Genomic_DNA"/>
</dbReference>
<proteinExistence type="predicted"/>
<keyword evidence="10" id="KW-0670">Pyruvate</keyword>
<evidence type="ECO:0000256" key="2">
    <source>
        <dbReference type="ARBA" id="ARBA00005189"/>
    </source>
</evidence>
<dbReference type="GO" id="GO:0005739">
    <property type="term" value="C:mitochondrion"/>
    <property type="evidence" value="ECO:0007669"/>
    <property type="project" value="TreeGrafter"/>
</dbReference>
<comment type="function">
    <text evidence="12">Catalyzes the formation of phosphatidylethanolamine (PtdEtn) from phosphatidylserine (PtdSer). Plays a central role in phospholipid metabolism and in the interorganelle trafficking of phosphatidylserine. May be involved in lipid droplet biogenesis at the endoplasmic reticulum membrane.</text>
</comment>
<sequence length="507" mass="57009">MAVRHRKCATAERYVRPLDKCSAVHSPNCLFRTVTSKKANGISLQAIVDTGSSSSYISPLVVRTHGWKIYANDSVITMAPSPLTCSISSFCYASIDYWEFQDNSVGIRGTVPKKIQMPESYRADIRLFRSYLGIHSRCDQQCDRILTDPQSGESFKFVGFRRFDSFQIGFEAATRPRVLRYRPFMGTSVIVGTYLGYLLLTDKEQPPEHYPNTINATIVRRLPLNVTSRLICWVAECRIPVPLRSIVYKTYSTIYDCNLDELKDRDLSSYPSLSDFFTRAVDEAYRPVDQEAILVSPADGQVLRFGPFDPTHDVLEQIKGVNYSLKEFLGTPPSTTRQKDRQLYQCVIYLGPGDCHRFLSPTDWTVSTRRHFPGKLLPVNPSVASRLPGLFPLNERVVYLGSWAYGYMSLSAVGAVGVGGIRIPWDPSLITNNKFHCNIRNRRAGSEINPFIELNLSEASALRSKGSEFGEFRLGSTIVLVFEAPTNATWCVSPGVRVRMGEALLRT</sequence>
<dbReference type="PANTHER" id="PTHR10067">
    <property type="entry name" value="PHOSPHATIDYLSERINE DECARBOXYLASE"/>
    <property type="match status" value="1"/>
</dbReference>
<evidence type="ECO:0000256" key="5">
    <source>
        <dbReference type="ARBA" id="ARBA00022793"/>
    </source>
</evidence>
<organism evidence="13 14">
    <name type="scientific">Clonorchis sinensis</name>
    <name type="common">Chinese liver fluke</name>
    <dbReference type="NCBI Taxonomy" id="79923"/>
    <lineage>
        <taxon>Eukaryota</taxon>
        <taxon>Metazoa</taxon>
        <taxon>Spiralia</taxon>
        <taxon>Lophotrochozoa</taxon>
        <taxon>Platyhelminthes</taxon>
        <taxon>Trematoda</taxon>
        <taxon>Digenea</taxon>
        <taxon>Opisthorchiida</taxon>
        <taxon>Opisthorchiata</taxon>
        <taxon>Opisthorchiidae</taxon>
        <taxon>Clonorchis</taxon>
    </lineage>
</organism>
<evidence type="ECO:0000256" key="6">
    <source>
        <dbReference type="ARBA" id="ARBA00023098"/>
    </source>
</evidence>
<keyword evidence="7" id="KW-0594">Phospholipid biosynthesis</keyword>
<dbReference type="NCBIfam" id="TIGR00163">
    <property type="entry name" value="PS_decarb"/>
    <property type="match status" value="1"/>
</dbReference>
<comment type="cofactor">
    <cofactor evidence="1">
        <name>pyruvate</name>
        <dbReference type="ChEBI" id="CHEBI:15361"/>
    </cofactor>
</comment>
<dbReference type="GO" id="GO:0004190">
    <property type="term" value="F:aspartic-type endopeptidase activity"/>
    <property type="evidence" value="ECO:0007669"/>
    <property type="project" value="InterPro"/>
</dbReference>
<accession>G7Y6R8</accession>
<evidence type="ECO:0000256" key="3">
    <source>
        <dbReference type="ARBA" id="ARBA00012243"/>
    </source>
</evidence>
<dbReference type="GO" id="GO:0004609">
    <property type="term" value="F:phosphatidylserine decarboxylase activity"/>
    <property type="evidence" value="ECO:0007669"/>
    <property type="project" value="UniProtKB-EC"/>
</dbReference>
<keyword evidence="9" id="KW-1208">Phospholipid metabolism</keyword>
<keyword evidence="8" id="KW-0456">Lyase</keyword>
<evidence type="ECO:0000256" key="1">
    <source>
        <dbReference type="ARBA" id="ARBA00001928"/>
    </source>
</evidence>
<name>G7Y6R8_CLOSI</name>
<gene>
    <name evidence="13" type="ORF">CLF_101875</name>
</gene>
<dbReference type="InterPro" id="IPR033177">
    <property type="entry name" value="PSD-B"/>
</dbReference>
<comment type="pathway">
    <text evidence="11">Phospholipid metabolism; phosphatidylethanolamine biosynthesis.</text>
</comment>
<dbReference type="UniPathway" id="UPA00558"/>
<evidence type="ECO:0000313" key="13">
    <source>
        <dbReference type="EMBL" id="GAA48653.1"/>
    </source>
</evidence>
<protein>
    <recommendedName>
        <fullName evidence="3">phosphatidylserine decarboxylase</fullName>
        <ecNumber evidence="3">4.1.1.65</ecNumber>
    </recommendedName>
</protein>
<evidence type="ECO:0000256" key="9">
    <source>
        <dbReference type="ARBA" id="ARBA00023264"/>
    </source>
</evidence>
<keyword evidence="6" id="KW-0443">Lipid metabolism</keyword>
<evidence type="ECO:0000256" key="4">
    <source>
        <dbReference type="ARBA" id="ARBA00022516"/>
    </source>
</evidence>